<evidence type="ECO:0000313" key="19">
    <source>
        <dbReference type="EMBL" id="MBF7981432.1"/>
    </source>
</evidence>
<protein>
    <recommendedName>
        <fullName evidence="6">Acyl-coenzyme A dehydrogenase</fullName>
        <ecNumber evidence="4">1.3.8.7</ecNumber>
        <ecNumber evidence="5">1.3.8.8</ecNumber>
    </recommendedName>
</protein>
<evidence type="ECO:0000256" key="2">
    <source>
        <dbReference type="ARBA" id="ARBA00005005"/>
    </source>
</evidence>
<sequence length="822" mass="90375">MMVLSIVAFVVILGALFYHKVNLAFSSLILLAFTAAMGAIHLWTLWLLLPLAIILLPFNVPALRRALFSAPALRTFRKVMPAMSRTEKEAIEAGTTWWEGDLFGGKPDWKKLQDYPEQHLTEEEQRFIDGPVEEACRMANDFEITHELADLPPELWAYLKEHRFFAMIIKKEYGGLEFSAYAQARVLQKLAGVSGILAITVGVPNSLGPGELLQHYGTEEQKDHYLPRLAEGLEIPCFALTSPEAGSDAGAIPDFGIVCKGQWQGKEVLGMRLTWNKRYITLAPIATVLGLAFKLKDPDHLLGSETDLGITCALIPTDTKGVEIGHRHFPLNVPFQNGPTRGNDIFVPIDYIIGGPKMAGQGWRMLVECLSVGRGITLPSNSTGSLKSLAMATGAYAYIRRQFKLPIGKMEGIEEPLARIAGNAYVMDAAATLITNGIMLGEKPAVLSAIVKYHCTHRGQRAVMDAMDITGGKGIMLGKSNFVARTYQGAPIAITVEGANILTRSMIIFGQGAIRCHPYVLREMAAAEKNDLDDFDRALFGHIGHVGSNKVRSFWLGLTNGRTSDTPVNDKTARYYQHINRLSANLALLADVSMGVLGGSLKRRERISARLGDILSQMYLATATLKRFDEEGCNEADLPLVHWGVQDCLHQAEVAIDDLLRNFPNAFVAGVMRLVIFPLGRSHAAPSDRLDHELARILQVPSATRSRIGRGQYLTPSEHNPVGLLEEALLDILAAEPVHKRLCDAMGKKLPFTRLDILAQKGLDAGHLSADDARILSRAEESRLRSINVDDFEPHELAAKKQDVEEESAKKDDAKPRHTEAA</sequence>
<dbReference type="EMBL" id="JADOBI010000009">
    <property type="protein sequence ID" value="MBF7981432.1"/>
    <property type="molecule type" value="Genomic_DNA"/>
</dbReference>
<dbReference type="Pfam" id="PF00441">
    <property type="entry name" value="Acyl-CoA_dh_1"/>
    <property type="match status" value="1"/>
</dbReference>
<dbReference type="InterPro" id="IPR046373">
    <property type="entry name" value="Acyl-CoA_Oxase/DH_mid-dom_sf"/>
</dbReference>
<dbReference type="NCBIfam" id="NF038187">
    <property type="entry name" value="FadE_coli"/>
    <property type="match status" value="1"/>
</dbReference>
<accession>A0ABS0E8W6</accession>
<dbReference type="Proteomes" id="UP000636811">
    <property type="component" value="Unassembled WGS sequence"/>
</dbReference>
<dbReference type="InterPro" id="IPR050741">
    <property type="entry name" value="Acyl-CoA_dehydrogenase"/>
</dbReference>
<evidence type="ECO:0000256" key="3">
    <source>
        <dbReference type="ARBA" id="ARBA00009347"/>
    </source>
</evidence>
<evidence type="ECO:0000256" key="15">
    <source>
        <dbReference type="SAM" id="Phobius"/>
    </source>
</evidence>
<evidence type="ECO:0000256" key="8">
    <source>
        <dbReference type="ARBA" id="ARBA00022827"/>
    </source>
</evidence>
<evidence type="ECO:0000256" key="4">
    <source>
        <dbReference type="ARBA" id="ARBA00012033"/>
    </source>
</evidence>
<organism evidence="19 20">
    <name type="scientific">Rahnella laticis</name>
    <dbReference type="NCBI Taxonomy" id="2787622"/>
    <lineage>
        <taxon>Bacteria</taxon>
        <taxon>Pseudomonadati</taxon>
        <taxon>Pseudomonadota</taxon>
        <taxon>Gammaproteobacteria</taxon>
        <taxon>Enterobacterales</taxon>
        <taxon>Yersiniaceae</taxon>
        <taxon>Rahnella</taxon>
    </lineage>
</organism>
<comment type="pathway">
    <text evidence="2">Lipid metabolism; fatty acid beta-oxidation.</text>
</comment>
<evidence type="ECO:0000259" key="18">
    <source>
        <dbReference type="Pfam" id="PF09317"/>
    </source>
</evidence>
<dbReference type="InterPro" id="IPR037069">
    <property type="entry name" value="AcylCoA_DH/ox_N_sf"/>
</dbReference>
<proteinExistence type="inferred from homology"/>
<feature type="compositionally biased region" description="Basic and acidic residues" evidence="14">
    <location>
        <begin position="792"/>
        <end position="822"/>
    </location>
</feature>
<dbReference type="EC" id="1.3.8.7" evidence="4"/>
<feature type="transmembrane region" description="Helical" evidence="15">
    <location>
        <begin position="27"/>
        <end position="56"/>
    </location>
</feature>
<evidence type="ECO:0000256" key="7">
    <source>
        <dbReference type="ARBA" id="ARBA00022630"/>
    </source>
</evidence>
<keyword evidence="9" id="KW-0276">Fatty acid metabolism</keyword>
<dbReference type="Pfam" id="PF09317">
    <property type="entry name" value="ACDH_C"/>
    <property type="match status" value="1"/>
</dbReference>
<evidence type="ECO:0000256" key="5">
    <source>
        <dbReference type="ARBA" id="ARBA00012040"/>
    </source>
</evidence>
<feature type="domain" description="Acyl-CoA dehydrogenase/oxidase C-terminal" evidence="16">
    <location>
        <begin position="360"/>
        <end position="507"/>
    </location>
</feature>
<evidence type="ECO:0000256" key="12">
    <source>
        <dbReference type="ARBA" id="ARBA00047882"/>
    </source>
</evidence>
<evidence type="ECO:0000256" key="6">
    <source>
        <dbReference type="ARBA" id="ARBA00020144"/>
    </source>
</evidence>
<feature type="domain" description="Acyl-CoA dehydrogenase C-terminal bacterial-type" evidence="18">
    <location>
        <begin position="514"/>
        <end position="792"/>
    </location>
</feature>
<evidence type="ECO:0000256" key="13">
    <source>
        <dbReference type="ARBA" id="ARBA00049247"/>
    </source>
</evidence>
<dbReference type="GO" id="GO:0070991">
    <property type="term" value="F:medium-chain fatty acyl-CoA dehydrogenase activity"/>
    <property type="evidence" value="ECO:0007669"/>
    <property type="project" value="UniProtKB-EC"/>
</dbReference>
<evidence type="ECO:0000256" key="10">
    <source>
        <dbReference type="ARBA" id="ARBA00023002"/>
    </source>
</evidence>
<comment type="cofactor">
    <cofactor evidence="1">
        <name>FAD</name>
        <dbReference type="ChEBI" id="CHEBI:57692"/>
    </cofactor>
</comment>
<dbReference type="SUPFAM" id="SSF56645">
    <property type="entry name" value="Acyl-CoA dehydrogenase NM domain-like"/>
    <property type="match status" value="1"/>
</dbReference>
<evidence type="ECO:0000259" key="16">
    <source>
        <dbReference type="Pfam" id="PF00441"/>
    </source>
</evidence>
<evidence type="ECO:0000256" key="11">
    <source>
        <dbReference type="ARBA" id="ARBA00023098"/>
    </source>
</evidence>
<dbReference type="EC" id="1.3.8.8" evidence="5"/>
<dbReference type="Gene3D" id="2.40.110.10">
    <property type="entry name" value="Butyryl-CoA Dehydrogenase, subunit A, domain 2"/>
    <property type="match status" value="1"/>
</dbReference>
<gene>
    <name evidence="19" type="primary">fadE</name>
    <name evidence="19" type="ORF">IV433_18625</name>
</gene>
<dbReference type="PANTHER" id="PTHR48083:SF18">
    <property type="entry name" value="ACYL-COENZYME A DEHYDROGENASE"/>
    <property type="match status" value="1"/>
</dbReference>
<keyword evidence="20" id="KW-1185">Reference proteome</keyword>
<dbReference type="NCBIfam" id="NF007000">
    <property type="entry name" value="PRK09463.1"/>
    <property type="match status" value="1"/>
</dbReference>
<comment type="caution">
    <text evidence="19">The sequence shown here is derived from an EMBL/GenBank/DDBJ whole genome shotgun (WGS) entry which is preliminary data.</text>
</comment>
<dbReference type="RefSeq" id="WP_195815418.1">
    <property type="nucleotide sequence ID" value="NZ_JADOBI010000009.1"/>
</dbReference>
<keyword evidence="7" id="KW-0285">Flavoprotein</keyword>
<evidence type="ECO:0000259" key="17">
    <source>
        <dbReference type="Pfam" id="PF02771"/>
    </source>
</evidence>
<dbReference type="InterPro" id="IPR036250">
    <property type="entry name" value="AcylCo_DH-like_C"/>
</dbReference>
<evidence type="ECO:0000256" key="14">
    <source>
        <dbReference type="SAM" id="MobiDB-lite"/>
    </source>
</evidence>
<dbReference type="GO" id="GO:0004466">
    <property type="term" value="F:long-chain fatty acyl-CoA dehydrogenase activity"/>
    <property type="evidence" value="ECO:0007669"/>
    <property type="project" value="UniProtKB-EC"/>
</dbReference>
<comment type="similarity">
    <text evidence="3">Belongs to the acyl-CoA dehydrogenase family.</text>
</comment>
<feature type="region of interest" description="Disordered" evidence="14">
    <location>
        <begin position="787"/>
        <end position="822"/>
    </location>
</feature>
<dbReference type="InterPro" id="IPR013786">
    <property type="entry name" value="AcylCoA_DH/ox_N"/>
</dbReference>
<dbReference type="InterPro" id="IPR009100">
    <property type="entry name" value="AcylCoA_DH/oxidase_NM_dom_sf"/>
</dbReference>
<dbReference type="SUPFAM" id="SSF47203">
    <property type="entry name" value="Acyl-CoA dehydrogenase C-terminal domain-like"/>
    <property type="match status" value="1"/>
</dbReference>
<evidence type="ECO:0000256" key="1">
    <source>
        <dbReference type="ARBA" id="ARBA00001974"/>
    </source>
</evidence>
<comment type="catalytic activity">
    <reaction evidence="13">
        <text>a long-chain 2,3-saturated fatty acyl-CoA + oxidized [electron-transfer flavoprotein] + H(+) = a long-chain (2E)-enoyl-CoA + reduced [electron-transfer flavoprotein]</text>
        <dbReference type="Rhea" id="RHEA:17721"/>
        <dbReference type="Rhea" id="RHEA-COMP:10685"/>
        <dbReference type="Rhea" id="RHEA-COMP:10686"/>
        <dbReference type="ChEBI" id="CHEBI:15378"/>
        <dbReference type="ChEBI" id="CHEBI:57692"/>
        <dbReference type="ChEBI" id="CHEBI:58307"/>
        <dbReference type="ChEBI" id="CHEBI:83721"/>
        <dbReference type="ChEBI" id="CHEBI:83727"/>
        <dbReference type="EC" id="1.3.8.8"/>
    </reaction>
</comment>
<feature type="domain" description="Acyl-CoA dehydrogenase/oxidase N-terminal" evidence="17">
    <location>
        <begin position="147"/>
        <end position="232"/>
    </location>
</feature>
<name>A0ABS0E8W6_9GAMM</name>
<dbReference type="NCBIfam" id="NF009586">
    <property type="entry name" value="PRK13026.1"/>
    <property type="match status" value="1"/>
</dbReference>
<keyword evidence="8" id="KW-0274">FAD</keyword>
<keyword evidence="10 19" id="KW-0560">Oxidoreductase</keyword>
<comment type="catalytic activity">
    <reaction evidence="12">
        <text>a medium-chain 2,3-saturated fatty acyl-CoA + oxidized [electron-transfer flavoprotein] + H(+) = a medium-chain (2E)-enoyl-CoA + reduced [electron-transfer flavoprotein]</text>
        <dbReference type="Rhea" id="RHEA:14477"/>
        <dbReference type="Rhea" id="RHEA-COMP:10685"/>
        <dbReference type="Rhea" id="RHEA-COMP:10686"/>
        <dbReference type="ChEBI" id="CHEBI:15378"/>
        <dbReference type="ChEBI" id="CHEBI:57692"/>
        <dbReference type="ChEBI" id="CHEBI:58307"/>
        <dbReference type="ChEBI" id="CHEBI:83723"/>
        <dbReference type="ChEBI" id="CHEBI:83726"/>
        <dbReference type="EC" id="1.3.8.7"/>
    </reaction>
</comment>
<keyword evidence="15" id="KW-1133">Transmembrane helix</keyword>
<dbReference type="Pfam" id="PF02771">
    <property type="entry name" value="Acyl-CoA_dh_N"/>
    <property type="match status" value="1"/>
</dbReference>
<evidence type="ECO:0000256" key="9">
    <source>
        <dbReference type="ARBA" id="ARBA00022832"/>
    </source>
</evidence>
<reference evidence="19 20" key="1">
    <citation type="submission" date="2020-11" db="EMBL/GenBank/DDBJ databases">
        <title>Taxonomic investigation of Rahnella strains.</title>
        <authorList>
            <person name="Lee S.D."/>
        </authorList>
    </citation>
    <scope>NUCLEOTIDE SEQUENCE [LARGE SCALE GENOMIC DNA]</scope>
    <source>
        <strain evidence="19 20">SAP-17</strain>
    </source>
</reference>
<keyword evidence="15" id="KW-0812">Transmembrane</keyword>
<dbReference type="Gene3D" id="1.10.540.10">
    <property type="entry name" value="Acyl-CoA dehydrogenase/oxidase, N-terminal domain"/>
    <property type="match status" value="1"/>
</dbReference>
<keyword evidence="11" id="KW-0443">Lipid metabolism</keyword>
<dbReference type="InterPro" id="IPR015396">
    <property type="entry name" value="FadE_C"/>
</dbReference>
<dbReference type="InterPro" id="IPR009075">
    <property type="entry name" value="AcylCo_DH/oxidase_C"/>
</dbReference>
<dbReference type="Gene3D" id="1.20.140.10">
    <property type="entry name" value="Butyryl-CoA Dehydrogenase, subunit A, domain 3"/>
    <property type="match status" value="1"/>
</dbReference>
<dbReference type="PANTHER" id="PTHR48083">
    <property type="entry name" value="MEDIUM-CHAIN SPECIFIC ACYL-COA DEHYDROGENASE, MITOCHONDRIAL-RELATED"/>
    <property type="match status" value="1"/>
</dbReference>
<evidence type="ECO:0000313" key="20">
    <source>
        <dbReference type="Proteomes" id="UP000636811"/>
    </source>
</evidence>
<keyword evidence="15" id="KW-0472">Membrane</keyword>
<dbReference type="InterPro" id="IPR047634">
    <property type="entry name" value="FadE"/>
</dbReference>